<comment type="caution">
    <text evidence="1">The sequence shown here is derived from an EMBL/GenBank/DDBJ whole genome shotgun (WGS) entry which is preliminary data.</text>
</comment>
<dbReference type="Proteomes" id="UP001195483">
    <property type="component" value="Unassembled WGS sequence"/>
</dbReference>
<reference evidence="1" key="1">
    <citation type="journal article" date="2021" name="Genome Biol. Evol.">
        <title>A High-Quality Reference Genome for a Parasitic Bivalve with Doubly Uniparental Inheritance (Bivalvia: Unionida).</title>
        <authorList>
            <person name="Smith C.H."/>
        </authorList>
    </citation>
    <scope>NUCLEOTIDE SEQUENCE</scope>
    <source>
        <strain evidence="1">CHS0354</strain>
    </source>
</reference>
<organism evidence="1 2">
    <name type="scientific">Potamilus streckersoni</name>
    <dbReference type="NCBI Taxonomy" id="2493646"/>
    <lineage>
        <taxon>Eukaryota</taxon>
        <taxon>Metazoa</taxon>
        <taxon>Spiralia</taxon>
        <taxon>Lophotrochozoa</taxon>
        <taxon>Mollusca</taxon>
        <taxon>Bivalvia</taxon>
        <taxon>Autobranchia</taxon>
        <taxon>Heteroconchia</taxon>
        <taxon>Palaeoheterodonta</taxon>
        <taxon>Unionida</taxon>
        <taxon>Unionoidea</taxon>
        <taxon>Unionidae</taxon>
        <taxon>Ambleminae</taxon>
        <taxon>Lampsilini</taxon>
        <taxon>Potamilus</taxon>
    </lineage>
</organism>
<evidence type="ECO:0000313" key="2">
    <source>
        <dbReference type="Proteomes" id="UP001195483"/>
    </source>
</evidence>
<dbReference type="EMBL" id="JAEAOA010001984">
    <property type="protein sequence ID" value="KAK3576296.1"/>
    <property type="molecule type" value="Genomic_DNA"/>
</dbReference>
<name>A0AAE0RMJ9_9BIVA</name>
<reference evidence="1" key="2">
    <citation type="journal article" date="2021" name="Genome Biol. Evol.">
        <title>Developing a high-quality reference genome for a parasitic bivalve with doubly uniparental inheritance (Bivalvia: Unionida).</title>
        <authorList>
            <person name="Smith C.H."/>
        </authorList>
    </citation>
    <scope>NUCLEOTIDE SEQUENCE</scope>
    <source>
        <strain evidence="1">CHS0354</strain>
        <tissue evidence="1">Mantle</tissue>
    </source>
</reference>
<dbReference type="AlphaFoldDB" id="A0AAE0RMJ9"/>
<gene>
    <name evidence="1" type="ORF">CHS0354_034021</name>
</gene>
<accession>A0AAE0RMJ9</accession>
<evidence type="ECO:0000313" key="1">
    <source>
        <dbReference type="EMBL" id="KAK3576296.1"/>
    </source>
</evidence>
<keyword evidence="2" id="KW-1185">Reference proteome</keyword>
<protein>
    <submittedName>
        <fullName evidence="1">Uncharacterized protein</fullName>
    </submittedName>
</protein>
<proteinExistence type="predicted"/>
<reference evidence="1" key="3">
    <citation type="submission" date="2023-05" db="EMBL/GenBank/DDBJ databases">
        <authorList>
            <person name="Smith C.H."/>
        </authorList>
    </citation>
    <scope>NUCLEOTIDE SEQUENCE</scope>
    <source>
        <strain evidence="1">CHS0354</strain>
        <tissue evidence="1">Mantle</tissue>
    </source>
</reference>
<sequence length="65" mass="7881">MDTRYQYKDGAHNLLDVDKYQDWFEETESLIWRIPNEQTSFKTPVTRQHLIIKESRLQHLEDCVA</sequence>